<protein>
    <submittedName>
        <fullName evidence="2">Pimeloyl-ACP methyl ester carboxylesterase</fullName>
    </submittedName>
</protein>
<dbReference type="InterPro" id="IPR029058">
    <property type="entry name" value="AB_hydrolase_fold"/>
</dbReference>
<name>A0A1W2FLJ8_KIBAR</name>
<dbReference type="Gene3D" id="3.40.50.1820">
    <property type="entry name" value="alpha/beta hydrolase"/>
    <property type="match status" value="1"/>
</dbReference>
<evidence type="ECO:0000313" key="2">
    <source>
        <dbReference type="EMBL" id="SMD22468.1"/>
    </source>
</evidence>
<evidence type="ECO:0000313" key="3">
    <source>
        <dbReference type="Proteomes" id="UP000192674"/>
    </source>
</evidence>
<feature type="domain" description="AB hydrolase-1" evidence="1">
    <location>
        <begin position="24"/>
        <end position="128"/>
    </location>
</feature>
<dbReference type="Proteomes" id="UP000192674">
    <property type="component" value="Unassembled WGS sequence"/>
</dbReference>
<dbReference type="AlphaFoldDB" id="A0A1W2FLJ8"/>
<dbReference type="EMBL" id="FWXV01000008">
    <property type="protein sequence ID" value="SMD22468.1"/>
    <property type="molecule type" value="Genomic_DNA"/>
</dbReference>
<dbReference type="Pfam" id="PF00561">
    <property type="entry name" value="Abhydrolase_1"/>
    <property type="match status" value="1"/>
</dbReference>
<dbReference type="GO" id="GO:0003824">
    <property type="term" value="F:catalytic activity"/>
    <property type="evidence" value="ECO:0007669"/>
    <property type="project" value="UniProtKB-ARBA"/>
</dbReference>
<dbReference type="SUPFAM" id="SSF53474">
    <property type="entry name" value="alpha/beta-Hydrolases"/>
    <property type="match status" value="1"/>
</dbReference>
<dbReference type="PANTHER" id="PTHR43433">
    <property type="entry name" value="HYDROLASE, ALPHA/BETA FOLD FAMILY PROTEIN"/>
    <property type="match status" value="1"/>
</dbReference>
<organism evidence="2 3">
    <name type="scientific">Kibdelosporangium aridum</name>
    <dbReference type="NCBI Taxonomy" id="2030"/>
    <lineage>
        <taxon>Bacteria</taxon>
        <taxon>Bacillati</taxon>
        <taxon>Actinomycetota</taxon>
        <taxon>Actinomycetes</taxon>
        <taxon>Pseudonocardiales</taxon>
        <taxon>Pseudonocardiaceae</taxon>
        <taxon>Kibdelosporangium</taxon>
    </lineage>
</organism>
<reference evidence="2 3" key="1">
    <citation type="submission" date="2017-04" db="EMBL/GenBank/DDBJ databases">
        <authorList>
            <person name="Afonso C.L."/>
            <person name="Miller P.J."/>
            <person name="Scott M.A."/>
            <person name="Spackman E."/>
            <person name="Goraichik I."/>
            <person name="Dimitrov K.M."/>
            <person name="Suarez D.L."/>
            <person name="Swayne D.E."/>
        </authorList>
    </citation>
    <scope>NUCLEOTIDE SEQUENCE [LARGE SCALE GENOMIC DNA]</scope>
    <source>
        <strain evidence="2 3">DSM 43828</strain>
    </source>
</reference>
<dbReference type="InterPro" id="IPR050471">
    <property type="entry name" value="AB_hydrolase"/>
</dbReference>
<dbReference type="InterPro" id="IPR000073">
    <property type="entry name" value="AB_hydrolase_1"/>
</dbReference>
<sequence>MPITTIDGILTRYEIVGDGPPLLMFSPGGFNASLETWRTQGIYRQLELLPQLAERYTCITFDKRETGESGGRVERIGWASYATQGVELLDHLGIERAHLMGGCIGCSIATTMAVAHPGRVSSLVLYSPAGGPRYRMGQHARLGRHLAYVAEHGLAAVVELARTTSSSFTQDPRVGPWVTVLRRDPAFAENYASLDAAKYAVIVTGMSRLLFDGDTVPGPEPEDLMLLDIPTLIVPGEDVSHAPSAARYLRECLPHAEFWDAPVAEQTAQTAPKRILEFLGSV</sequence>
<accession>A0A1W2FLJ8</accession>
<proteinExistence type="predicted"/>
<keyword evidence="3" id="KW-1185">Reference proteome</keyword>
<dbReference type="RefSeq" id="WP_084431327.1">
    <property type="nucleotide sequence ID" value="NZ_FWXV01000008.1"/>
</dbReference>
<gene>
    <name evidence="2" type="ORF">SAMN05661093_07430</name>
</gene>
<dbReference type="PANTHER" id="PTHR43433:SF5">
    <property type="entry name" value="AB HYDROLASE-1 DOMAIN-CONTAINING PROTEIN"/>
    <property type="match status" value="1"/>
</dbReference>
<evidence type="ECO:0000259" key="1">
    <source>
        <dbReference type="Pfam" id="PF00561"/>
    </source>
</evidence>
<dbReference type="OrthoDB" id="495620at2"/>